<evidence type="ECO:0000256" key="3">
    <source>
        <dbReference type="ARBA" id="ARBA00022827"/>
    </source>
</evidence>
<reference evidence="8" key="4">
    <citation type="submission" date="2017-11" db="EMBL/GenBank/DDBJ databases">
        <title>Complete genome sequence of Serratia sp. ATCC 39006.</title>
        <authorList>
            <person name="Hampton H.G."/>
            <person name="Jackson S.A."/>
            <person name="Jauregui R."/>
            <person name="Poulter G.T.M."/>
            <person name="Salmond G.P.C."/>
            <person name="Fineran P.C."/>
        </authorList>
    </citation>
    <scope>NUCLEOTIDE SEQUENCE</scope>
    <source>
        <strain evidence="8">ATCC 39006</strain>
    </source>
</reference>
<dbReference type="PANTHER" id="PTHR43884">
    <property type="entry name" value="ACYL-COA DEHYDROGENASE"/>
    <property type="match status" value="1"/>
</dbReference>
<comment type="similarity">
    <text evidence="1 4">Belongs to the acyl-CoA dehydrogenase family.</text>
</comment>
<name>A0A2I5T9I0_SERS3</name>
<gene>
    <name evidence="7" type="ORF">CWC46_16195</name>
    <name evidence="8" type="ORF">Ser39006_016195</name>
</gene>
<evidence type="ECO:0000313" key="10">
    <source>
        <dbReference type="Proteomes" id="UP000233778"/>
    </source>
</evidence>
<dbReference type="STRING" id="104623.Ser39006_02244"/>
<evidence type="ECO:0000313" key="8">
    <source>
        <dbReference type="EMBL" id="AUH05540.1"/>
    </source>
</evidence>
<evidence type="ECO:0000313" key="9">
    <source>
        <dbReference type="Proteomes" id="UP000017700"/>
    </source>
</evidence>
<dbReference type="EMBL" id="CP025085">
    <property type="protein sequence ID" value="AUH01219.1"/>
    <property type="molecule type" value="Genomic_DNA"/>
</dbReference>
<dbReference type="Gene3D" id="1.20.140.10">
    <property type="entry name" value="Butyryl-CoA Dehydrogenase, subunit A, domain 3"/>
    <property type="match status" value="1"/>
</dbReference>
<dbReference type="CDD" id="cd00567">
    <property type="entry name" value="ACAD"/>
    <property type="match status" value="1"/>
</dbReference>
<comment type="cofactor">
    <cofactor evidence="4">
        <name>FAD</name>
        <dbReference type="ChEBI" id="CHEBI:57692"/>
    </cofactor>
</comment>
<dbReference type="InterPro" id="IPR009075">
    <property type="entry name" value="AcylCo_DH/oxidase_C"/>
</dbReference>
<organism evidence="8 9">
    <name type="scientific">Serratia sp. (strain ATCC 39006)</name>
    <name type="common">Prodigiosinella confusarubida</name>
    <dbReference type="NCBI Taxonomy" id="104623"/>
    <lineage>
        <taxon>Bacteria</taxon>
        <taxon>Pseudomonadati</taxon>
        <taxon>Pseudomonadota</taxon>
        <taxon>Gammaproteobacteria</taxon>
        <taxon>Enterobacterales</taxon>
        <taxon>Pectobacteriaceae</taxon>
        <taxon>Prodigiosinella</taxon>
    </lineage>
</organism>
<dbReference type="SUPFAM" id="SSF56645">
    <property type="entry name" value="Acyl-CoA dehydrogenase NM domain-like"/>
    <property type="match status" value="1"/>
</dbReference>
<dbReference type="AlphaFoldDB" id="A0A2I5T9I0"/>
<dbReference type="Proteomes" id="UP000017700">
    <property type="component" value="Chromosome"/>
</dbReference>
<reference evidence="8" key="2">
    <citation type="submission" date="2013-09" db="EMBL/GenBank/DDBJ databases">
        <authorList>
            <person name="Wang G."/>
            <person name="Yang Y."/>
            <person name="Su Y."/>
        </authorList>
    </citation>
    <scope>NUCLEOTIDE SEQUENCE</scope>
    <source>
        <strain evidence="8">ATCC 39006</strain>
    </source>
</reference>
<dbReference type="KEGG" id="sera:Ser39006_016195"/>
<protein>
    <submittedName>
        <fullName evidence="8">Acyl-CoA dehydrogenase</fullName>
    </submittedName>
</protein>
<dbReference type="Gene3D" id="2.40.110.10">
    <property type="entry name" value="Butyryl-CoA Dehydrogenase, subunit A, domain 2"/>
    <property type="match status" value="1"/>
</dbReference>
<feature type="domain" description="Acyl-CoA oxidase/dehydrogenase middle" evidence="6">
    <location>
        <begin position="133"/>
        <end position="226"/>
    </location>
</feature>
<keyword evidence="4" id="KW-0560">Oxidoreductase</keyword>
<sequence>MGETMKLSVPQMALRELALSSLASGRSIGQLIEQDPDNYLATVNYVLAPQINRLGLPEKYNPTPLVLSNGDVIYELTVSQRCLFYEALGYVEPNLIFSCPNPGMSGFVLQTIGNAEEQERFFSHFRQRLCWSCFAMSEPMHGTDAGEMTTRAIKVDGGWLIRGEKYFIGNGINADIGVVFARSNDGPLGINLFLFEPRNVSGFSATRLPVLGVPGSNISHLVFDDMWLDDDALIGRHLRPVQRFSAAAMNTFDSLRPCVGSLSLGVARAIVDHVQQAGLLTPSRHREWLQQAQRRLAAALGQLIHCTERVDRGETISRQIGLAKAMATSTAESVAEQAVHRCEAGAVLFDPQLRKLMRDIKGFEYTEGTRNIHFLNACGVFRENKING</sequence>
<keyword evidence="3 4" id="KW-0274">FAD</keyword>
<feature type="domain" description="Acyl-CoA dehydrogenase/oxidase C-terminal" evidence="5">
    <location>
        <begin position="247"/>
        <end position="374"/>
    </location>
</feature>
<evidence type="ECO:0000256" key="1">
    <source>
        <dbReference type="ARBA" id="ARBA00009347"/>
    </source>
</evidence>
<dbReference type="InterPro" id="IPR009100">
    <property type="entry name" value="AcylCoA_DH/oxidase_NM_dom_sf"/>
</dbReference>
<keyword evidence="9" id="KW-1185">Reference proteome</keyword>
<dbReference type="Pfam" id="PF00441">
    <property type="entry name" value="Acyl-CoA_dh_1"/>
    <property type="match status" value="1"/>
</dbReference>
<reference evidence="8 9" key="1">
    <citation type="journal article" date="2013" name="Genome Announc.">
        <title>Draft genome sequence of Serratia sp. strain ATCC 39006, a model bacterium for analysis of the biosynthesis and regulation of prodigiosin, a carbapenem, and gas vesicles.</title>
        <authorList>
            <person name="Fineran P.C."/>
            <person name="Iglesias Cans M.C."/>
            <person name="Ramsay J.P."/>
            <person name="Wilf N.M."/>
            <person name="Cossyleon D."/>
            <person name="McNeil M.B."/>
            <person name="Williamson N.R."/>
            <person name="Monson R.E."/>
            <person name="Becher S.A."/>
            <person name="Stanton J.A."/>
            <person name="Brugger K."/>
            <person name="Brown S.D."/>
            <person name="Salmond G.P."/>
        </authorList>
    </citation>
    <scope>NUCLEOTIDE SEQUENCE [LARGE SCALE GENOMIC DNA]</scope>
    <source>
        <strain evidence="8">ATCC 39006</strain>
        <strain evidence="9">ATCC 39006 / SC 11482</strain>
    </source>
</reference>
<dbReference type="EMBL" id="CP025084">
    <property type="protein sequence ID" value="AUH05540.1"/>
    <property type="molecule type" value="Genomic_DNA"/>
</dbReference>
<dbReference type="SUPFAM" id="SSF47203">
    <property type="entry name" value="Acyl-CoA dehydrogenase C-terminal domain-like"/>
    <property type="match status" value="1"/>
</dbReference>
<reference evidence="7 10" key="3">
    <citation type="submission" date="2017-11" db="EMBL/GenBank/DDBJ databases">
        <title>Complete genome sequence of Serratia sp. ATCC 39006 LacA.</title>
        <authorList>
            <person name="Hampton H.G."/>
            <person name="Jackson S.A."/>
            <person name="Jauregui R."/>
            <person name="Poulter G.T.M."/>
            <person name="Salmond G.P.C."/>
            <person name="Fineran P.C."/>
        </authorList>
    </citation>
    <scope>NUCLEOTIDE SEQUENCE [LARGE SCALE GENOMIC DNA]</scope>
    <source>
        <strain evidence="7 10">ATCC 39006</strain>
    </source>
</reference>
<dbReference type="PANTHER" id="PTHR43884:SF12">
    <property type="entry name" value="ISOVALERYL-COA DEHYDROGENASE, MITOCHONDRIAL-RELATED"/>
    <property type="match status" value="1"/>
</dbReference>
<dbReference type="InterPro" id="IPR006091">
    <property type="entry name" value="Acyl-CoA_Oxase/DH_mid-dom"/>
</dbReference>
<evidence type="ECO:0000259" key="6">
    <source>
        <dbReference type="Pfam" id="PF02770"/>
    </source>
</evidence>
<dbReference type="KEGG" id="serq:CWC46_16195"/>
<dbReference type="InterPro" id="IPR046373">
    <property type="entry name" value="Acyl-CoA_Oxase/DH_mid-dom_sf"/>
</dbReference>
<evidence type="ECO:0000313" key="7">
    <source>
        <dbReference type="EMBL" id="AUH01219.1"/>
    </source>
</evidence>
<evidence type="ECO:0000259" key="5">
    <source>
        <dbReference type="Pfam" id="PF00441"/>
    </source>
</evidence>
<dbReference type="OrthoDB" id="9764895at2"/>
<evidence type="ECO:0000256" key="4">
    <source>
        <dbReference type="RuleBase" id="RU362125"/>
    </source>
</evidence>
<accession>A0A2I5T9I0</accession>
<dbReference type="Proteomes" id="UP000233778">
    <property type="component" value="Chromosome"/>
</dbReference>
<evidence type="ECO:0000256" key="2">
    <source>
        <dbReference type="ARBA" id="ARBA00022630"/>
    </source>
</evidence>
<keyword evidence="2 4" id="KW-0285">Flavoprotein</keyword>
<dbReference type="GO" id="GO:0003995">
    <property type="term" value="F:acyl-CoA dehydrogenase activity"/>
    <property type="evidence" value="ECO:0007669"/>
    <property type="project" value="TreeGrafter"/>
</dbReference>
<proteinExistence type="inferred from homology"/>
<dbReference type="InterPro" id="IPR036250">
    <property type="entry name" value="AcylCo_DH-like_C"/>
</dbReference>
<dbReference type="Pfam" id="PF02770">
    <property type="entry name" value="Acyl-CoA_dh_M"/>
    <property type="match status" value="1"/>
</dbReference>